<evidence type="ECO:0000256" key="12">
    <source>
        <dbReference type="HAMAP-Rule" id="MF_00388"/>
    </source>
</evidence>
<comment type="cofactor">
    <cofactor evidence="1 12">
        <name>Zn(2+)</name>
        <dbReference type="ChEBI" id="CHEBI:29105"/>
    </cofactor>
</comment>
<comment type="function">
    <text evidence="2 12">Catalyzes the hydrolysis of UDP-3-O-myristoyl-N-acetylglucosamine to form UDP-3-O-myristoylglucosamine and acetate, the committed step in lipid A biosynthesis.</text>
</comment>
<dbReference type="GO" id="GO:0009245">
    <property type="term" value="P:lipid A biosynthetic process"/>
    <property type="evidence" value="ECO:0007669"/>
    <property type="project" value="UniProtKB-UniRule"/>
</dbReference>
<evidence type="ECO:0000313" key="14">
    <source>
        <dbReference type="Proteomes" id="UP000502179"/>
    </source>
</evidence>
<dbReference type="GO" id="GO:0046872">
    <property type="term" value="F:metal ion binding"/>
    <property type="evidence" value="ECO:0007669"/>
    <property type="project" value="UniProtKB-KW"/>
</dbReference>
<protein>
    <recommendedName>
        <fullName evidence="4 12">UDP-3-O-acyl-N-acetylglucosamine deacetylase</fullName>
        <shortName evidence="12">UDP-3-O-acyl-GlcNAc deacetylase</shortName>
        <ecNumber evidence="4 12">3.5.1.108</ecNumber>
    </recommendedName>
    <alternativeName>
        <fullName evidence="12">UDP-3-O-[R-3-hydroxymyristoyl]-N-acetylglucosamine deacetylase</fullName>
    </alternativeName>
</protein>
<dbReference type="EMBL" id="CP048877">
    <property type="protein sequence ID" value="QIJ71835.1"/>
    <property type="molecule type" value="Genomic_DNA"/>
</dbReference>
<evidence type="ECO:0000256" key="9">
    <source>
        <dbReference type="ARBA" id="ARBA00022833"/>
    </source>
</evidence>
<keyword evidence="5 12" id="KW-0444">Lipid biosynthesis</keyword>
<keyword evidence="6 12" id="KW-0441">Lipid A biosynthesis</keyword>
<dbReference type="PANTHER" id="PTHR33694">
    <property type="entry name" value="UDP-3-O-ACYL-N-ACETYLGLUCOSAMINE DEACETYLASE 1, MITOCHONDRIAL-RELATED"/>
    <property type="match status" value="1"/>
</dbReference>
<evidence type="ECO:0000256" key="5">
    <source>
        <dbReference type="ARBA" id="ARBA00022516"/>
    </source>
</evidence>
<evidence type="ECO:0000256" key="6">
    <source>
        <dbReference type="ARBA" id="ARBA00022556"/>
    </source>
</evidence>
<proteinExistence type="inferred from homology"/>
<dbReference type="HAMAP" id="MF_00388">
    <property type="entry name" value="LpxC"/>
    <property type="match status" value="1"/>
</dbReference>
<evidence type="ECO:0000256" key="7">
    <source>
        <dbReference type="ARBA" id="ARBA00022723"/>
    </source>
</evidence>
<comment type="pathway">
    <text evidence="3 12">Glycolipid biosynthesis; lipid IV(A) biosynthesis; lipid IV(A) from (3R)-3-hydroxytetradecanoyl-[acyl-carrier-protein] and UDP-N-acetyl-alpha-D-glucosamine: step 2/6.</text>
</comment>
<sequence>MWHFQHTLKREVSAAGVGLHTGELVRLRLRPAEPNQGVVFVRVDVDPPRVIPARVDYVVHTELSTVIGVGEATVATIEHLMAALAGMGVDNVIVEIDGPEVPAMDGSAKAFVHLIRQAGLRRQRFRRRFIKVSRPFSLEEDGKKVAFLPASDLELEVLIDFPHQAIGQQSYVRRLSRQRFIEELAPARTFGFLHEIEYLRRNGYARGGSLDNAIVLTREGVLNQGGLRFDDEFVRHKALDLLGDLYLLGFPLMGRVVAEKTGHGLHLKAIRALRAQESAWRLVPELGESFSCSRVSSLAAAQA</sequence>
<dbReference type="Gene3D" id="3.30.230.20">
    <property type="entry name" value="lpxc deacetylase, domain 1"/>
    <property type="match status" value="1"/>
</dbReference>
<dbReference type="InterPro" id="IPR004463">
    <property type="entry name" value="UDP-acyl_GlcNac_deAcase"/>
</dbReference>
<evidence type="ECO:0000313" key="13">
    <source>
        <dbReference type="EMBL" id="QIJ71835.1"/>
    </source>
</evidence>
<evidence type="ECO:0000256" key="10">
    <source>
        <dbReference type="ARBA" id="ARBA00023098"/>
    </source>
</evidence>
<dbReference type="GO" id="GO:0016020">
    <property type="term" value="C:membrane"/>
    <property type="evidence" value="ECO:0007669"/>
    <property type="project" value="GOC"/>
</dbReference>
<comment type="similarity">
    <text evidence="12">Belongs to the LpxC family.</text>
</comment>
<feature type="binding site" evidence="12">
    <location>
        <position position="236"/>
    </location>
    <ligand>
        <name>Zn(2+)</name>
        <dbReference type="ChEBI" id="CHEBI:29105"/>
    </ligand>
</feature>
<accession>A0A6G7PVX1</accession>
<keyword evidence="7 12" id="KW-0479">Metal-binding</keyword>
<evidence type="ECO:0000256" key="11">
    <source>
        <dbReference type="ARBA" id="ARBA00024535"/>
    </source>
</evidence>
<evidence type="ECO:0000256" key="1">
    <source>
        <dbReference type="ARBA" id="ARBA00001947"/>
    </source>
</evidence>
<gene>
    <name evidence="12" type="primary">lpxC</name>
    <name evidence="13" type="ORF">G4V39_05965</name>
</gene>
<dbReference type="SUPFAM" id="SSF54211">
    <property type="entry name" value="Ribosomal protein S5 domain 2-like"/>
    <property type="match status" value="2"/>
</dbReference>
<comment type="catalytic activity">
    <reaction evidence="11 12">
        <text>a UDP-3-O-[(3R)-3-hydroxyacyl]-N-acetyl-alpha-D-glucosamine + H2O = a UDP-3-O-[(3R)-3-hydroxyacyl]-alpha-D-glucosamine + acetate</text>
        <dbReference type="Rhea" id="RHEA:67816"/>
        <dbReference type="ChEBI" id="CHEBI:15377"/>
        <dbReference type="ChEBI" id="CHEBI:30089"/>
        <dbReference type="ChEBI" id="CHEBI:137740"/>
        <dbReference type="ChEBI" id="CHEBI:173225"/>
        <dbReference type="EC" id="3.5.1.108"/>
    </reaction>
</comment>
<dbReference type="Gene3D" id="3.30.1700.10">
    <property type="entry name" value="lpxc deacetylase, domain 2"/>
    <property type="match status" value="1"/>
</dbReference>
<evidence type="ECO:0000256" key="4">
    <source>
        <dbReference type="ARBA" id="ARBA00012745"/>
    </source>
</evidence>
<dbReference type="GO" id="GO:0103117">
    <property type="term" value="F:UDP-3-O-acyl-N-acetylglucosamine deacetylase activity"/>
    <property type="evidence" value="ECO:0007669"/>
    <property type="project" value="UniProtKB-UniRule"/>
</dbReference>
<organism evidence="13 14">
    <name type="scientific">Thermosulfuriphilus ammonigenes</name>
    <dbReference type="NCBI Taxonomy" id="1936021"/>
    <lineage>
        <taxon>Bacteria</taxon>
        <taxon>Pseudomonadati</taxon>
        <taxon>Thermodesulfobacteriota</taxon>
        <taxon>Thermodesulfobacteria</taxon>
        <taxon>Thermodesulfobacteriales</taxon>
        <taxon>Thermodesulfobacteriaceae</taxon>
        <taxon>Thermosulfuriphilus</taxon>
    </lineage>
</organism>
<dbReference type="Proteomes" id="UP000502179">
    <property type="component" value="Chromosome"/>
</dbReference>
<dbReference type="RefSeq" id="WP_166032053.1">
    <property type="nucleotide sequence ID" value="NZ_CP048877.1"/>
</dbReference>
<keyword evidence="10 12" id="KW-0443">Lipid metabolism</keyword>
<keyword evidence="14" id="KW-1185">Reference proteome</keyword>
<feature type="binding site" evidence="12">
    <location>
        <position position="79"/>
    </location>
    <ligand>
        <name>Zn(2+)</name>
        <dbReference type="ChEBI" id="CHEBI:29105"/>
    </ligand>
</feature>
<feature type="binding site" evidence="12">
    <location>
        <position position="240"/>
    </location>
    <ligand>
        <name>Zn(2+)</name>
        <dbReference type="ChEBI" id="CHEBI:29105"/>
    </ligand>
</feature>
<dbReference type="PANTHER" id="PTHR33694:SF1">
    <property type="entry name" value="UDP-3-O-ACYL-N-ACETYLGLUCOSAMINE DEACETYLASE 1, MITOCHONDRIAL-RELATED"/>
    <property type="match status" value="1"/>
</dbReference>
<keyword evidence="9 12" id="KW-0862">Zinc</keyword>
<evidence type="ECO:0000256" key="8">
    <source>
        <dbReference type="ARBA" id="ARBA00022801"/>
    </source>
</evidence>
<dbReference type="EC" id="3.5.1.108" evidence="4 12"/>
<reference evidence="13 14" key="1">
    <citation type="submission" date="2020-02" db="EMBL/GenBank/DDBJ databases">
        <title>Genome analysis of Thermosulfuriphilus ammonigenes ST65T, an anaerobic thermophilic chemolithoautotrophic bacterium isolated from a deep-sea hydrothermal vent.</title>
        <authorList>
            <person name="Slobodkina G."/>
            <person name="Allioux M."/>
            <person name="Merkel A."/>
            <person name="Alain K."/>
            <person name="Jebbar M."/>
            <person name="Slobodkin A."/>
        </authorList>
    </citation>
    <scope>NUCLEOTIDE SEQUENCE [LARGE SCALE GENOMIC DNA]</scope>
    <source>
        <strain evidence="13 14">ST65</strain>
    </source>
</reference>
<dbReference type="UniPathway" id="UPA00359">
    <property type="reaction ID" value="UER00478"/>
</dbReference>
<evidence type="ECO:0000256" key="3">
    <source>
        <dbReference type="ARBA" id="ARBA00005002"/>
    </source>
</evidence>
<keyword evidence="8 12" id="KW-0378">Hydrolase</keyword>
<feature type="active site" description="Proton donor" evidence="12">
    <location>
        <position position="263"/>
    </location>
</feature>
<dbReference type="InterPro" id="IPR015870">
    <property type="entry name" value="UDP-acyl_N-AcGlcN_deAcase_N"/>
</dbReference>
<dbReference type="InterPro" id="IPR011334">
    <property type="entry name" value="UDP-acyl_GlcNac_deAcase_C"/>
</dbReference>
<dbReference type="Pfam" id="PF03331">
    <property type="entry name" value="LpxC"/>
    <property type="match status" value="1"/>
</dbReference>
<dbReference type="NCBIfam" id="TIGR00325">
    <property type="entry name" value="lpxC"/>
    <property type="match status" value="1"/>
</dbReference>
<evidence type="ECO:0000256" key="2">
    <source>
        <dbReference type="ARBA" id="ARBA00002923"/>
    </source>
</evidence>
<dbReference type="KEGG" id="tav:G4V39_05965"/>
<dbReference type="InterPro" id="IPR020568">
    <property type="entry name" value="Ribosomal_Su5_D2-typ_SF"/>
</dbReference>
<name>A0A6G7PVX1_9BACT</name>
<dbReference type="AlphaFoldDB" id="A0A6G7PVX1"/>